<feature type="domain" description="RRM" evidence="9">
    <location>
        <begin position="421"/>
        <end position="495"/>
    </location>
</feature>
<feature type="compositionally biased region" description="Polar residues" evidence="8">
    <location>
        <begin position="117"/>
        <end position="140"/>
    </location>
</feature>
<feature type="compositionally biased region" description="Basic and acidic residues" evidence="8">
    <location>
        <begin position="141"/>
        <end position="160"/>
    </location>
</feature>
<dbReference type="AlphaFoldDB" id="A0A914C0Z7"/>
<keyword evidence="2 7" id="KW-0863">Zinc-finger</keyword>
<keyword evidence="4 6" id="KW-0694">RNA-binding</keyword>
<dbReference type="GO" id="GO:0005634">
    <property type="term" value="C:nucleus"/>
    <property type="evidence" value="ECO:0007669"/>
    <property type="project" value="TreeGrafter"/>
</dbReference>
<feature type="region of interest" description="Disordered" evidence="8">
    <location>
        <begin position="110"/>
        <end position="241"/>
    </location>
</feature>
<feature type="compositionally biased region" description="Basic and acidic residues" evidence="8">
    <location>
        <begin position="224"/>
        <end position="241"/>
    </location>
</feature>
<evidence type="ECO:0000256" key="3">
    <source>
        <dbReference type="ARBA" id="ARBA00022833"/>
    </source>
</evidence>
<dbReference type="PANTHER" id="PTHR14398:SF0">
    <property type="entry name" value="ZINC FINGER PROTEIN SWM"/>
    <property type="match status" value="1"/>
</dbReference>
<dbReference type="InterPro" id="IPR002483">
    <property type="entry name" value="PWI_dom"/>
</dbReference>
<dbReference type="WBParaSite" id="ACRNAN_Path_1475.g5768.t1">
    <property type="protein sequence ID" value="ACRNAN_Path_1475.g5768.t1"/>
    <property type="gene ID" value="ACRNAN_Path_1475.g5768"/>
</dbReference>
<dbReference type="InterPro" id="IPR012677">
    <property type="entry name" value="Nucleotide-bd_a/b_plait_sf"/>
</dbReference>
<dbReference type="SMART" id="SM00356">
    <property type="entry name" value="ZnF_C3H1"/>
    <property type="match status" value="1"/>
</dbReference>
<dbReference type="InterPro" id="IPR000571">
    <property type="entry name" value="Znf_CCCH"/>
</dbReference>
<evidence type="ECO:0000256" key="5">
    <source>
        <dbReference type="ARBA" id="ARBA00043866"/>
    </source>
</evidence>
<feature type="compositionally biased region" description="Low complexity" evidence="8">
    <location>
        <begin position="817"/>
        <end position="832"/>
    </location>
</feature>
<dbReference type="SUPFAM" id="SSF90229">
    <property type="entry name" value="CCCH zinc finger"/>
    <property type="match status" value="1"/>
</dbReference>
<evidence type="ECO:0000256" key="4">
    <source>
        <dbReference type="ARBA" id="ARBA00022884"/>
    </source>
</evidence>
<feature type="compositionally biased region" description="Basic and acidic residues" evidence="8">
    <location>
        <begin position="891"/>
        <end position="903"/>
    </location>
</feature>
<dbReference type="FunFam" id="3.30.70.330:FF:000208">
    <property type="entry name" value="RNA-binding protein 27 isoform X2"/>
    <property type="match status" value="1"/>
</dbReference>
<dbReference type="SUPFAM" id="SSF54928">
    <property type="entry name" value="RNA-binding domain, RBD"/>
    <property type="match status" value="2"/>
</dbReference>
<organism evidence="11 12">
    <name type="scientific">Acrobeloides nanus</name>
    <dbReference type="NCBI Taxonomy" id="290746"/>
    <lineage>
        <taxon>Eukaryota</taxon>
        <taxon>Metazoa</taxon>
        <taxon>Ecdysozoa</taxon>
        <taxon>Nematoda</taxon>
        <taxon>Chromadorea</taxon>
        <taxon>Rhabditida</taxon>
        <taxon>Tylenchina</taxon>
        <taxon>Cephalobomorpha</taxon>
        <taxon>Cephaloboidea</taxon>
        <taxon>Cephalobidae</taxon>
        <taxon>Acrobeloides</taxon>
    </lineage>
</organism>
<evidence type="ECO:0000256" key="1">
    <source>
        <dbReference type="ARBA" id="ARBA00022723"/>
    </source>
</evidence>
<dbReference type="Gene3D" id="1.20.1390.10">
    <property type="entry name" value="PWI domain"/>
    <property type="match status" value="1"/>
</dbReference>
<protein>
    <submittedName>
        <fullName evidence="12">RNA-binding protein 26</fullName>
    </submittedName>
</protein>
<dbReference type="Proteomes" id="UP000887540">
    <property type="component" value="Unplaced"/>
</dbReference>
<dbReference type="Pfam" id="PF00076">
    <property type="entry name" value="RRM_1"/>
    <property type="match status" value="1"/>
</dbReference>
<evidence type="ECO:0000313" key="11">
    <source>
        <dbReference type="Proteomes" id="UP000887540"/>
    </source>
</evidence>
<name>A0A914C0Z7_9BILA</name>
<evidence type="ECO:0000259" key="10">
    <source>
        <dbReference type="PROSITE" id="PS50103"/>
    </source>
</evidence>
<keyword evidence="1 7" id="KW-0479">Metal-binding</keyword>
<evidence type="ECO:0000256" key="6">
    <source>
        <dbReference type="PROSITE-ProRule" id="PRU00176"/>
    </source>
</evidence>
<keyword evidence="11" id="KW-1185">Reference proteome</keyword>
<feature type="region of interest" description="Disordered" evidence="8">
    <location>
        <begin position="664"/>
        <end position="689"/>
    </location>
</feature>
<dbReference type="InterPro" id="IPR036855">
    <property type="entry name" value="Znf_CCCH_sf"/>
</dbReference>
<feature type="compositionally biased region" description="Basic and acidic residues" evidence="8">
    <location>
        <begin position="854"/>
        <end position="883"/>
    </location>
</feature>
<evidence type="ECO:0000256" key="8">
    <source>
        <dbReference type="SAM" id="MobiDB-lite"/>
    </source>
</evidence>
<feature type="zinc finger region" description="C3H1-type" evidence="7">
    <location>
        <begin position="243"/>
        <end position="271"/>
    </location>
</feature>
<dbReference type="GO" id="GO:0003723">
    <property type="term" value="F:RNA binding"/>
    <property type="evidence" value="ECO:0007669"/>
    <property type="project" value="UniProtKB-UniRule"/>
</dbReference>
<reference evidence="12" key="1">
    <citation type="submission" date="2022-11" db="UniProtKB">
        <authorList>
            <consortium name="WormBaseParasite"/>
        </authorList>
    </citation>
    <scope>IDENTIFICATION</scope>
</reference>
<dbReference type="PANTHER" id="PTHR14398">
    <property type="entry name" value="RNA RECOGNITION RRM/RNP DOMAIN"/>
    <property type="match status" value="1"/>
</dbReference>
<dbReference type="GO" id="GO:0008270">
    <property type="term" value="F:zinc ion binding"/>
    <property type="evidence" value="ECO:0007669"/>
    <property type="project" value="UniProtKB-KW"/>
</dbReference>
<dbReference type="PROSITE" id="PS50102">
    <property type="entry name" value="RRM"/>
    <property type="match status" value="1"/>
</dbReference>
<dbReference type="SMART" id="SM00360">
    <property type="entry name" value="RRM"/>
    <property type="match status" value="1"/>
</dbReference>
<proteinExistence type="predicted"/>
<evidence type="ECO:0000256" key="2">
    <source>
        <dbReference type="ARBA" id="ARBA00022771"/>
    </source>
</evidence>
<dbReference type="InterPro" id="IPR045137">
    <property type="entry name" value="RBM26/27"/>
</dbReference>
<evidence type="ECO:0000256" key="7">
    <source>
        <dbReference type="PROSITE-ProRule" id="PRU00723"/>
    </source>
</evidence>
<feature type="compositionally biased region" description="Basic residues" evidence="8">
    <location>
        <begin position="213"/>
        <end position="222"/>
    </location>
</feature>
<dbReference type="CDD" id="cd12257">
    <property type="entry name" value="RRM1_RBM26_like"/>
    <property type="match status" value="1"/>
</dbReference>
<keyword evidence="3 7" id="KW-0862">Zinc</keyword>
<dbReference type="InterPro" id="IPR000504">
    <property type="entry name" value="RRM_dom"/>
</dbReference>
<feature type="region of interest" description="Disordered" evidence="8">
    <location>
        <begin position="853"/>
        <end position="909"/>
    </location>
</feature>
<evidence type="ECO:0000313" key="12">
    <source>
        <dbReference type="WBParaSite" id="ACRNAN_Path_1475.g5768.t1"/>
    </source>
</evidence>
<comment type="function">
    <text evidence="5">May be involved in the turnover of nuclear polyadenylated (pA+) RNA.</text>
</comment>
<dbReference type="PROSITE" id="PS50103">
    <property type="entry name" value="ZF_C3H1"/>
    <property type="match status" value="1"/>
</dbReference>
<dbReference type="Pfam" id="PF00642">
    <property type="entry name" value="zf-CCCH"/>
    <property type="match status" value="1"/>
</dbReference>
<evidence type="ECO:0000259" key="9">
    <source>
        <dbReference type="PROSITE" id="PS50102"/>
    </source>
</evidence>
<dbReference type="Pfam" id="PF01480">
    <property type="entry name" value="PWI"/>
    <property type="match status" value="1"/>
</dbReference>
<accession>A0A914C0Z7</accession>
<sequence length="909" mass="101286">MIVENEEKLKEWIINDISPLCDAEPDALAKYVVALLKKDIDMSALKNFCIDQLDVFLQNQTVDFVNRLFQKLTDKSYIETKNLDVNLNVSKNLSVTAAPAISENILDSTAESKTDLESSTSTKKSARSGSESETSKAGSQDSRKSFGTAKERFDSKEKPDSTAGKSQRRRISPPAVTSTKEEPKIRGHSPRERKRIEPPSPIRPARAGGRHERERRKSRSRSRSPYDRFERERRKEDRENRDLEKRFRCRDFDERGYCMRGDKCPYDHGPDPVVVEDSALEKMVQMKSGAPGFNMAVSTYSPLNPPPPGVDNIYSASSMSSINEGYNPEAPGLTAPSSVANIDFSVPPPPLPQRLSYAATATIPGAVTVAPNMPPLNAYEPIHQVSGANLKPHFGGPRGLYPRRRGGGRFGGVHRPPATNKSLQVKKIPLELNNIASLNEHFGKFGHVTNIQLQFDGSPDSALVTFSTRNEAQAAFSSTEPIFNNRFIKVFWHNPSPPATTTTGAVTTAGAVTTKPVVKHDPPAGTVPVVTKHRGAMSKAYVDPSKLESGAIPGEEPVNPIGLLTRSDGSPMNPVAVARVNRNKRIDREKKLRLVDVHRRKTELYKKQVEQQKLLLEKIQKAENSETKKKLFTLFKSLDTSSVNLKKELEDLWVEIQALAKASESAPSNGAAAKKRKRTDTDELEDNEVPRKIQQNRKSDTIEYEPYMRVLHVLGCDPQFQDDLIVHMEKFGDLFDMEFLPQAKGRKAIFHYKNIEDAKKAYTEASKFTKCPITLEWAPNSIVDAIIVPDEHRKPNEQVTPAALLASLGDDDEPDLSSESNASSETSELASSYIASKEKEHEELQNHKIGIVLEDLKTDHSDHEQENADLEHVEPSEEPEKKQSNQYQPDDEGKAGNKTKSDLSLDYLE</sequence>
<feature type="domain" description="C3H1-type" evidence="10">
    <location>
        <begin position="243"/>
        <end position="271"/>
    </location>
</feature>
<feature type="region of interest" description="Disordered" evidence="8">
    <location>
        <begin position="808"/>
        <end position="832"/>
    </location>
</feature>
<dbReference type="InterPro" id="IPR035979">
    <property type="entry name" value="RBD_domain_sf"/>
</dbReference>
<dbReference type="Gene3D" id="3.30.70.330">
    <property type="match status" value="1"/>
</dbReference>